<dbReference type="Proteomes" id="UP001254075">
    <property type="component" value="Unassembled WGS sequence"/>
</dbReference>
<gene>
    <name evidence="1" type="ORF">RI532_09735</name>
</gene>
<proteinExistence type="predicted"/>
<comment type="caution">
    <text evidence="1">The sequence shown here is derived from an EMBL/GenBank/DDBJ whole genome shotgun (WGS) entry which is preliminary data.</text>
</comment>
<protein>
    <recommendedName>
        <fullName evidence="3">XkdX family protein</fullName>
    </recommendedName>
</protein>
<evidence type="ECO:0000313" key="1">
    <source>
        <dbReference type="EMBL" id="MDT7014682.1"/>
    </source>
</evidence>
<dbReference type="EMBL" id="JAVLAM010000001">
    <property type="protein sequence ID" value="MDT7014682.1"/>
    <property type="molecule type" value="Genomic_DNA"/>
</dbReference>
<evidence type="ECO:0000313" key="2">
    <source>
        <dbReference type="Proteomes" id="UP001254075"/>
    </source>
</evidence>
<accession>A0AAW8W682</accession>
<dbReference type="RefSeq" id="WP_313845286.1">
    <property type="nucleotide sequence ID" value="NZ_JAVLAM010000001.1"/>
</dbReference>
<sequence length="55" mass="6342">MEKEEQFAKLAEAVAGMTEFEWSVAKGWVDWLFGKKASKLQLERQEVEKILKNGV</sequence>
<dbReference type="AlphaFoldDB" id="A0AAW8W682"/>
<reference evidence="1" key="1">
    <citation type="submission" date="2023-08" db="EMBL/GenBank/DDBJ databases">
        <authorList>
            <person name="Page C.A."/>
            <person name="Perez-Diaz I.M."/>
        </authorList>
    </citation>
    <scope>NUCLEOTIDE SEQUENCE</scope>
    <source>
        <strain evidence="1">3.8.38</strain>
    </source>
</reference>
<organism evidence="1 2">
    <name type="scientific">Levilactobacillus namurensis</name>
    <dbReference type="NCBI Taxonomy" id="380393"/>
    <lineage>
        <taxon>Bacteria</taxon>
        <taxon>Bacillati</taxon>
        <taxon>Bacillota</taxon>
        <taxon>Bacilli</taxon>
        <taxon>Lactobacillales</taxon>
        <taxon>Lactobacillaceae</taxon>
        <taxon>Levilactobacillus</taxon>
    </lineage>
</organism>
<evidence type="ECO:0008006" key="3">
    <source>
        <dbReference type="Google" id="ProtNLM"/>
    </source>
</evidence>
<name>A0AAW8W682_9LACO</name>